<dbReference type="SUPFAM" id="SSF52922">
    <property type="entry name" value="TK C-terminal domain-like"/>
    <property type="match status" value="1"/>
</dbReference>
<dbReference type="SMART" id="SM00861">
    <property type="entry name" value="Transket_pyr"/>
    <property type="match status" value="1"/>
</dbReference>
<dbReference type="SUPFAM" id="SSF52518">
    <property type="entry name" value="Thiamin diphosphate-binding fold (THDP-binding)"/>
    <property type="match status" value="1"/>
</dbReference>
<comment type="caution">
    <text evidence="2">The sequence shown here is derived from an EMBL/GenBank/DDBJ whole genome shotgun (WGS) entry which is preliminary data.</text>
</comment>
<dbReference type="Proteomes" id="UP001589793">
    <property type="component" value="Unassembled WGS sequence"/>
</dbReference>
<dbReference type="EMBL" id="JBHLSV010000008">
    <property type="protein sequence ID" value="MFC0674060.1"/>
    <property type="molecule type" value="Genomic_DNA"/>
</dbReference>
<dbReference type="Gene3D" id="3.40.50.920">
    <property type="match status" value="1"/>
</dbReference>
<dbReference type="InterPro" id="IPR009014">
    <property type="entry name" value="Transketo_C/PFOR_II"/>
</dbReference>
<gene>
    <name evidence="2" type="ORF">ACFFF6_08850</name>
</gene>
<dbReference type="InterPro" id="IPR051157">
    <property type="entry name" value="PDH/Transketolase"/>
</dbReference>
<evidence type="ECO:0000313" key="2">
    <source>
        <dbReference type="EMBL" id="MFC0674060.1"/>
    </source>
</evidence>
<dbReference type="RefSeq" id="WP_376979993.1">
    <property type="nucleotide sequence ID" value="NZ_JBHLSV010000008.1"/>
</dbReference>
<evidence type="ECO:0000313" key="3">
    <source>
        <dbReference type="Proteomes" id="UP001589793"/>
    </source>
</evidence>
<keyword evidence="3" id="KW-1185">Reference proteome</keyword>
<name>A0ABV6RAQ0_9MICO</name>
<dbReference type="PANTHER" id="PTHR43825:SF1">
    <property type="entry name" value="TRANSKETOLASE-LIKE PYRIMIDINE-BINDING DOMAIN-CONTAINING PROTEIN"/>
    <property type="match status" value="1"/>
</dbReference>
<dbReference type="PANTHER" id="PTHR43825">
    <property type="entry name" value="PYRUVATE DEHYDROGENASE E1 COMPONENT"/>
    <property type="match status" value="1"/>
</dbReference>
<dbReference type="InterPro" id="IPR029061">
    <property type="entry name" value="THDP-binding"/>
</dbReference>
<proteinExistence type="predicted"/>
<dbReference type="Pfam" id="PF02779">
    <property type="entry name" value="Transket_pyr"/>
    <property type="match status" value="1"/>
</dbReference>
<feature type="domain" description="Transketolase-like pyrimidine-binding" evidence="1">
    <location>
        <begin position="9"/>
        <end position="174"/>
    </location>
</feature>
<sequence>MTGADAPVRSPRAQFGRTVSALLDEREDLALVYAEISAQHVEEAAARHPRRVINVGIREQLLVGVGAGLALEGIRPLVHTFAPFLVERAFEQIKLDFAHQGVGGVLIGSGGSYDMSVLGRTHQSPGDVALAATVPGIRIHAPAGTAEADRIIREAAAGTGLEYVRISEQVSSAPRPHGSLPDGGLHVLHRGGGALSILALGHLREAALAAGDALDATVLSTTTVHPLDGRALRAHAGGEVVILEPWLEGTSLGAVADALSDAPRRFLAIGTSRQELRRYGTPAQHEAAHGLGAPEVIRRIRDWR</sequence>
<dbReference type="Gene3D" id="3.40.50.970">
    <property type="match status" value="1"/>
</dbReference>
<evidence type="ECO:0000259" key="1">
    <source>
        <dbReference type="SMART" id="SM00861"/>
    </source>
</evidence>
<organism evidence="2 3">
    <name type="scientific">Brachybacterium hainanense</name>
    <dbReference type="NCBI Taxonomy" id="1541174"/>
    <lineage>
        <taxon>Bacteria</taxon>
        <taxon>Bacillati</taxon>
        <taxon>Actinomycetota</taxon>
        <taxon>Actinomycetes</taxon>
        <taxon>Micrococcales</taxon>
        <taxon>Dermabacteraceae</taxon>
        <taxon>Brachybacterium</taxon>
    </lineage>
</organism>
<reference evidence="2 3" key="1">
    <citation type="submission" date="2024-09" db="EMBL/GenBank/DDBJ databases">
        <authorList>
            <person name="Sun Q."/>
            <person name="Mori K."/>
        </authorList>
    </citation>
    <scope>NUCLEOTIDE SEQUENCE [LARGE SCALE GENOMIC DNA]</scope>
    <source>
        <strain evidence="2 3">CICC 10874</strain>
    </source>
</reference>
<accession>A0ABV6RAQ0</accession>
<dbReference type="CDD" id="cd07033">
    <property type="entry name" value="TPP_PYR_DXS_TK_like"/>
    <property type="match status" value="1"/>
</dbReference>
<protein>
    <submittedName>
        <fullName evidence="2">Transketolase family protein</fullName>
    </submittedName>
</protein>
<dbReference type="InterPro" id="IPR005475">
    <property type="entry name" value="Transketolase-like_Pyr-bd"/>
</dbReference>